<comment type="similarity">
    <text evidence="1">Belongs to the bactofilin family.</text>
</comment>
<dbReference type="AlphaFoldDB" id="A0A7W6FQ06"/>
<dbReference type="Proteomes" id="UP000571950">
    <property type="component" value="Unassembled WGS sequence"/>
</dbReference>
<gene>
    <name evidence="2" type="ORF">GGR43_001272</name>
</gene>
<name>A0A7W6FQ06_9SPHN</name>
<dbReference type="EMBL" id="JACIDT010000003">
    <property type="protein sequence ID" value="MBB3925559.1"/>
    <property type="molecule type" value="Genomic_DNA"/>
</dbReference>
<accession>A0A7W6FQ06</accession>
<evidence type="ECO:0000313" key="2">
    <source>
        <dbReference type="EMBL" id="MBB3925559.1"/>
    </source>
</evidence>
<organism evidence="2 3">
    <name type="scientific">Sphingobium jiangsuense</name>
    <dbReference type="NCBI Taxonomy" id="870476"/>
    <lineage>
        <taxon>Bacteria</taxon>
        <taxon>Pseudomonadati</taxon>
        <taxon>Pseudomonadota</taxon>
        <taxon>Alphaproteobacteria</taxon>
        <taxon>Sphingomonadales</taxon>
        <taxon>Sphingomonadaceae</taxon>
        <taxon>Sphingobium</taxon>
    </lineage>
</organism>
<sequence>MKRTGAKGAPFSIIGADVVIDGNIRASADLHIDGRVEGDIVCAGLVQGPESVIVGRIEAASVRLAGKVEGGIEAGELIVEASARLCGDISYDSISIAPGAHVDGRFACRTGQSGGPELKLIGTETETAA</sequence>
<evidence type="ECO:0000256" key="1">
    <source>
        <dbReference type="ARBA" id="ARBA00044755"/>
    </source>
</evidence>
<comment type="caution">
    <text evidence="2">The sequence shown here is derived from an EMBL/GenBank/DDBJ whole genome shotgun (WGS) entry which is preliminary data.</text>
</comment>
<dbReference type="RefSeq" id="WP_188071095.1">
    <property type="nucleotide sequence ID" value="NZ_BSPS01000018.1"/>
</dbReference>
<protein>
    <submittedName>
        <fullName evidence="2">Cytoskeletal protein CcmA (Bactofilin family)</fullName>
    </submittedName>
</protein>
<keyword evidence="3" id="KW-1185">Reference proteome</keyword>
<reference evidence="2 3" key="1">
    <citation type="submission" date="2020-08" db="EMBL/GenBank/DDBJ databases">
        <title>Genomic Encyclopedia of Type Strains, Phase IV (KMG-IV): sequencing the most valuable type-strain genomes for metagenomic binning, comparative biology and taxonomic classification.</title>
        <authorList>
            <person name="Goeker M."/>
        </authorList>
    </citation>
    <scope>NUCLEOTIDE SEQUENCE [LARGE SCALE GENOMIC DNA]</scope>
    <source>
        <strain evidence="2 3">DSM 26189</strain>
    </source>
</reference>
<dbReference type="InterPro" id="IPR007607">
    <property type="entry name" value="BacA/B"/>
</dbReference>
<dbReference type="PANTHER" id="PTHR35024">
    <property type="entry name" value="HYPOTHETICAL CYTOSOLIC PROTEIN"/>
    <property type="match status" value="1"/>
</dbReference>
<dbReference type="Pfam" id="PF04519">
    <property type="entry name" value="Bactofilin"/>
    <property type="match status" value="1"/>
</dbReference>
<evidence type="ECO:0000313" key="3">
    <source>
        <dbReference type="Proteomes" id="UP000571950"/>
    </source>
</evidence>
<dbReference type="PANTHER" id="PTHR35024:SF4">
    <property type="entry name" value="POLYMER-FORMING CYTOSKELETAL PROTEIN"/>
    <property type="match status" value="1"/>
</dbReference>
<proteinExistence type="inferred from homology"/>